<sequence length="155" mass="16572">MTKHCLQQQQQQQQQQRHLMKAALQGRIAAANVSASIAPASGSNASGVTRKLASEPPTILWRPARLNQQIFGHAMINEALPMFLVLQNHFSILPDNLQLLTVGGCHAVLRRMLSGTITKHTAAFPASVPARVSARVPAGFPASTCYSQLVVGDGG</sequence>
<keyword evidence="2" id="KW-1185">Reference proteome</keyword>
<name>A0A383WK28_TETOB</name>
<dbReference type="AlphaFoldDB" id="A0A383WK28"/>
<proteinExistence type="predicted"/>
<organism evidence="1 2">
    <name type="scientific">Tetradesmus obliquus</name>
    <name type="common">Green alga</name>
    <name type="synonym">Acutodesmus obliquus</name>
    <dbReference type="NCBI Taxonomy" id="3088"/>
    <lineage>
        <taxon>Eukaryota</taxon>
        <taxon>Viridiplantae</taxon>
        <taxon>Chlorophyta</taxon>
        <taxon>core chlorophytes</taxon>
        <taxon>Chlorophyceae</taxon>
        <taxon>CS clade</taxon>
        <taxon>Sphaeropleales</taxon>
        <taxon>Scenedesmaceae</taxon>
        <taxon>Tetradesmus</taxon>
    </lineage>
</organism>
<accession>A0A383WK28</accession>
<reference evidence="1 2" key="1">
    <citation type="submission" date="2016-10" db="EMBL/GenBank/DDBJ databases">
        <authorList>
            <person name="Cai Z."/>
        </authorList>
    </citation>
    <scope>NUCLEOTIDE SEQUENCE [LARGE SCALE GENOMIC DNA]</scope>
</reference>
<evidence type="ECO:0000313" key="2">
    <source>
        <dbReference type="Proteomes" id="UP000256970"/>
    </source>
</evidence>
<dbReference type="Proteomes" id="UP000256970">
    <property type="component" value="Unassembled WGS sequence"/>
</dbReference>
<gene>
    <name evidence="1" type="ORF">BQ4739_LOCUS17849</name>
</gene>
<protein>
    <submittedName>
        <fullName evidence="1">Uncharacterized protein</fullName>
    </submittedName>
</protein>
<evidence type="ECO:0000313" key="1">
    <source>
        <dbReference type="EMBL" id="SZX77484.1"/>
    </source>
</evidence>
<dbReference type="EMBL" id="FNXT01001287">
    <property type="protein sequence ID" value="SZX77484.1"/>
    <property type="molecule type" value="Genomic_DNA"/>
</dbReference>